<dbReference type="Proteomes" id="UP001465976">
    <property type="component" value="Unassembled WGS sequence"/>
</dbReference>
<accession>A0ABR3F441</accession>
<proteinExistence type="predicted"/>
<evidence type="ECO:0000313" key="2">
    <source>
        <dbReference type="Proteomes" id="UP001465976"/>
    </source>
</evidence>
<comment type="caution">
    <text evidence="1">The sequence shown here is derived from an EMBL/GenBank/DDBJ whole genome shotgun (WGS) entry which is preliminary data.</text>
</comment>
<sequence length="118" mass="13502">MGGSQMLSKEWRAWVELGGGDTSWITSSKSRQRQKQVHKVMESFLLAHNLGVKYSMLANVPAVWKGKSILENELPSTRMVHEIPYKLGELAFRQELVALDEKLDMSQMEQLQQEVLLD</sequence>
<evidence type="ECO:0000313" key="1">
    <source>
        <dbReference type="EMBL" id="KAL0569829.1"/>
    </source>
</evidence>
<reference evidence="1 2" key="1">
    <citation type="submission" date="2024-02" db="EMBL/GenBank/DDBJ databases">
        <title>A draft genome for the cacao thread blight pathogen Marasmius crinis-equi.</title>
        <authorList>
            <person name="Cohen S.P."/>
            <person name="Baruah I.K."/>
            <person name="Amoako-Attah I."/>
            <person name="Bukari Y."/>
            <person name="Meinhardt L.W."/>
            <person name="Bailey B.A."/>
        </authorList>
    </citation>
    <scope>NUCLEOTIDE SEQUENCE [LARGE SCALE GENOMIC DNA]</scope>
    <source>
        <strain evidence="1 2">GH-76</strain>
    </source>
</reference>
<keyword evidence="2" id="KW-1185">Reference proteome</keyword>
<gene>
    <name evidence="1" type="ORF">V5O48_012133</name>
</gene>
<name>A0ABR3F441_9AGAR</name>
<organism evidence="1 2">
    <name type="scientific">Marasmius crinis-equi</name>
    <dbReference type="NCBI Taxonomy" id="585013"/>
    <lineage>
        <taxon>Eukaryota</taxon>
        <taxon>Fungi</taxon>
        <taxon>Dikarya</taxon>
        <taxon>Basidiomycota</taxon>
        <taxon>Agaricomycotina</taxon>
        <taxon>Agaricomycetes</taxon>
        <taxon>Agaricomycetidae</taxon>
        <taxon>Agaricales</taxon>
        <taxon>Marasmiineae</taxon>
        <taxon>Marasmiaceae</taxon>
        <taxon>Marasmius</taxon>
    </lineage>
</organism>
<protein>
    <submittedName>
        <fullName evidence="1">Uncharacterized protein</fullName>
    </submittedName>
</protein>
<dbReference type="EMBL" id="JBAHYK010001044">
    <property type="protein sequence ID" value="KAL0569829.1"/>
    <property type="molecule type" value="Genomic_DNA"/>
</dbReference>